<dbReference type="Proteomes" id="UP000037446">
    <property type="component" value="Unassembled WGS sequence"/>
</dbReference>
<evidence type="ECO:0000313" key="2">
    <source>
        <dbReference type="EMBL" id="KNH02902.1"/>
    </source>
</evidence>
<name>A0A0L1KGD5_9SPHN</name>
<dbReference type="InterPro" id="IPR010982">
    <property type="entry name" value="Lambda_DNA-bd_dom_sf"/>
</dbReference>
<dbReference type="GO" id="GO:0003677">
    <property type="term" value="F:DNA binding"/>
    <property type="evidence" value="ECO:0007669"/>
    <property type="project" value="InterPro"/>
</dbReference>
<organism evidence="2 3">
    <name type="scientific">Qipengyuania citrea LAMA 915</name>
    <dbReference type="NCBI Taxonomy" id="1306953"/>
    <lineage>
        <taxon>Bacteria</taxon>
        <taxon>Pseudomonadati</taxon>
        <taxon>Pseudomonadota</taxon>
        <taxon>Alphaproteobacteria</taxon>
        <taxon>Sphingomonadales</taxon>
        <taxon>Erythrobacteraceae</taxon>
        <taxon>Qipengyuania</taxon>
    </lineage>
</organism>
<dbReference type="PATRIC" id="fig|1306953.7.peg.2928"/>
<accession>A0A0L1KGD5</accession>
<gene>
    <name evidence="2" type="ORF">J121_2836</name>
</gene>
<sequence>MTQAAMWRLEAGKALPTLRTLARLAIALEVPITELLVDVDYQDVRLVNRPYEPR</sequence>
<comment type="caution">
    <text evidence="2">The sequence shown here is derived from an EMBL/GenBank/DDBJ whole genome shotgun (WGS) entry which is preliminary data.</text>
</comment>
<dbReference type="AlphaFoldDB" id="A0A0L1KGD5"/>
<reference evidence="2" key="1">
    <citation type="submission" date="2015-02" db="EMBL/GenBank/DDBJ databases">
        <authorList>
            <person name="Chooi Y.-H."/>
        </authorList>
    </citation>
    <scope>NUCLEOTIDE SEQUENCE [LARGE SCALE GENOMIC DNA]</scope>
    <source>
        <strain evidence="2">LAMA 915</strain>
    </source>
</reference>
<dbReference type="PROSITE" id="PS50943">
    <property type="entry name" value="HTH_CROC1"/>
    <property type="match status" value="1"/>
</dbReference>
<dbReference type="EMBL" id="JYNE01000019">
    <property type="protein sequence ID" value="KNH02902.1"/>
    <property type="molecule type" value="Genomic_DNA"/>
</dbReference>
<dbReference type="InterPro" id="IPR001387">
    <property type="entry name" value="Cro/C1-type_HTH"/>
</dbReference>
<proteinExistence type="predicted"/>
<evidence type="ECO:0000313" key="3">
    <source>
        <dbReference type="Proteomes" id="UP000037446"/>
    </source>
</evidence>
<feature type="domain" description="HTH cro/C1-type" evidence="1">
    <location>
        <begin position="1"/>
        <end position="35"/>
    </location>
</feature>
<protein>
    <recommendedName>
        <fullName evidence="1">HTH cro/C1-type domain-containing protein</fullName>
    </recommendedName>
</protein>
<dbReference type="SUPFAM" id="SSF47413">
    <property type="entry name" value="lambda repressor-like DNA-binding domains"/>
    <property type="match status" value="1"/>
</dbReference>
<dbReference type="CDD" id="cd00093">
    <property type="entry name" value="HTH_XRE"/>
    <property type="match status" value="1"/>
</dbReference>
<dbReference type="Gene3D" id="1.10.260.40">
    <property type="entry name" value="lambda repressor-like DNA-binding domains"/>
    <property type="match status" value="1"/>
</dbReference>
<evidence type="ECO:0000259" key="1">
    <source>
        <dbReference type="PROSITE" id="PS50943"/>
    </source>
</evidence>